<protein>
    <recommendedName>
        <fullName evidence="2">DUF6534 domain-containing protein</fullName>
    </recommendedName>
</protein>
<keyword evidence="1" id="KW-0472">Membrane</keyword>
<gene>
    <name evidence="3" type="ORF">HETIRDRAFT_439893</name>
</gene>
<feature type="transmembrane region" description="Helical" evidence="1">
    <location>
        <begin position="92"/>
        <end position="109"/>
    </location>
</feature>
<dbReference type="OrthoDB" id="3190888at2759"/>
<feature type="transmembrane region" description="Helical" evidence="1">
    <location>
        <begin position="163"/>
        <end position="183"/>
    </location>
</feature>
<keyword evidence="4" id="KW-1185">Reference proteome</keyword>
<dbReference type="Proteomes" id="UP000030671">
    <property type="component" value="Unassembled WGS sequence"/>
</dbReference>
<dbReference type="eggNOG" id="ENOG502SJ8A">
    <property type="taxonomic scope" value="Eukaryota"/>
</dbReference>
<dbReference type="KEGG" id="hir:HETIRDRAFT_439893"/>
<feature type="transmembrane region" description="Helical" evidence="1">
    <location>
        <begin position="195"/>
        <end position="220"/>
    </location>
</feature>
<dbReference type="PANTHER" id="PTHR40465:SF1">
    <property type="entry name" value="DUF6534 DOMAIN-CONTAINING PROTEIN"/>
    <property type="match status" value="1"/>
</dbReference>
<evidence type="ECO:0000313" key="4">
    <source>
        <dbReference type="Proteomes" id="UP000030671"/>
    </source>
</evidence>
<dbReference type="PANTHER" id="PTHR40465">
    <property type="entry name" value="CHROMOSOME 1, WHOLE GENOME SHOTGUN SEQUENCE"/>
    <property type="match status" value="1"/>
</dbReference>
<dbReference type="HOGENOM" id="CLU_046025_5_3_1"/>
<feature type="transmembrane region" description="Helical" evidence="1">
    <location>
        <begin position="121"/>
        <end position="143"/>
    </location>
</feature>
<dbReference type="GeneID" id="20675203"/>
<keyword evidence="1" id="KW-0812">Transmembrane</keyword>
<name>W4K7V4_HETIT</name>
<feature type="domain" description="DUF6534" evidence="2">
    <location>
        <begin position="168"/>
        <end position="244"/>
    </location>
</feature>
<reference evidence="3 4" key="1">
    <citation type="journal article" date="2012" name="New Phytol.">
        <title>Insight into trade-off between wood decay and parasitism from the genome of a fungal forest pathogen.</title>
        <authorList>
            <person name="Olson A."/>
            <person name="Aerts A."/>
            <person name="Asiegbu F."/>
            <person name="Belbahri L."/>
            <person name="Bouzid O."/>
            <person name="Broberg A."/>
            <person name="Canback B."/>
            <person name="Coutinho P.M."/>
            <person name="Cullen D."/>
            <person name="Dalman K."/>
            <person name="Deflorio G."/>
            <person name="van Diepen L.T."/>
            <person name="Dunand C."/>
            <person name="Duplessis S."/>
            <person name="Durling M."/>
            <person name="Gonthier P."/>
            <person name="Grimwood J."/>
            <person name="Fossdal C.G."/>
            <person name="Hansson D."/>
            <person name="Henrissat B."/>
            <person name="Hietala A."/>
            <person name="Himmelstrand K."/>
            <person name="Hoffmeister D."/>
            <person name="Hogberg N."/>
            <person name="James T.Y."/>
            <person name="Karlsson M."/>
            <person name="Kohler A."/>
            <person name="Kues U."/>
            <person name="Lee Y.H."/>
            <person name="Lin Y.C."/>
            <person name="Lind M."/>
            <person name="Lindquist E."/>
            <person name="Lombard V."/>
            <person name="Lucas S."/>
            <person name="Lunden K."/>
            <person name="Morin E."/>
            <person name="Murat C."/>
            <person name="Park J."/>
            <person name="Raffaello T."/>
            <person name="Rouze P."/>
            <person name="Salamov A."/>
            <person name="Schmutz J."/>
            <person name="Solheim H."/>
            <person name="Stahlberg J."/>
            <person name="Velez H."/>
            <person name="de Vries R.P."/>
            <person name="Wiebenga A."/>
            <person name="Woodward S."/>
            <person name="Yakovlev I."/>
            <person name="Garbelotto M."/>
            <person name="Martin F."/>
            <person name="Grigoriev I.V."/>
            <person name="Stenlid J."/>
        </authorList>
    </citation>
    <scope>NUCLEOTIDE SEQUENCE [LARGE SCALE GENOMIC DNA]</scope>
    <source>
        <strain evidence="3 4">TC 32-1</strain>
    </source>
</reference>
<proteinExistence type="predicted"/>
<dbReference type="EMBL" id="KI925458">
    <property type="protein sequence ID" value="ETW81435.1"/>
    <property type="molecule type" value="Genomic_DNA"/>
</dbReference>
<dbReference type="InterPro" id="IPR045339">
    <property type="entry name" value="DUF6534"/>
</dbReference>
<dbReference type="Pfam" id="PF20152">
    <property type="entry name" value="DUF6534"/>
    <property type="match status" value="1"/>
</dbReference>
<dbReference type="RefSeq" id="XP_009546082.1">
    <property type="nucleotide sequence ID" value="XM_009547787.1"/>
</dbReference>
<feature type="transmembrane region" description="Helical" evidence="1">
    <location>
        <begin position="49"/>
        <end position="72"/>
    </location>
</feature>
<accession>W4K7V4</accession>
<dbReference type="AlphaFoldDB" id="W4K7V4"/>
<evidence type="ECO:0000256" key="1">
    <source>
        <dbReference type="SAM" id="Phobius"/>
    </source>
</evidence>
<dbReference type="InParanoid" id="W4K7V4"/>
<feature type="transmembrane region" description="Helical" evidence="1">
    <location>
        <begin position="16"/>
        <end position="37"/>
    </location>
</feature>
<evidence type="ECO:0000313" key="3">
    <source>
        <dbReference type="EMBL" id="ETW81435.1"/>
    </source>
</evidence>
<sequence>MSAGQPTIDNTIGSAYIGWGLSSLVFGVLCIQVWSYYQRYPRDNTAYKSLVGGLWLLELLHQVMVGHCVYSYTVTNFGNVLALAEKPVWTLSWQVFIGALVGTIVKICFGMRVWKFSKGNYFITGTIMVLAVAQLGTALTYTLRSVKLRLIQANQLKTLGTTSLALGVATDIVTAAALSYFLHKMRTGYAKSDTLINRLILYSVNNGILTSACSLTVVILYNVMPTNFIFMGLYFVLSKLYANS</sequence>
<feature type="non-terminal residue" evidence="3">
    <location>
        <position position="244"/>
    </location>
</feature>
<organism evidence="3 4">
    <name type="scientific">Heterobasidion irregulare (strain TC 32-1)</name>
    <dbReference type="NCBI Taxonomy" id="747525"/>
    <lineage>
        <taxon>Eukaryota</taxon>
        <taxon>Fungi</taxon>
        <taxon>Dikarya</taxon>
        <taxon>Basidiomycota</taxon>
        <taxon>Agaricomycotina</taxon>
        <taxon>Agaricomycetes</taxon>
        <taxon>Russulales</taxon>
        <taxon>Bondarzewiaceae</taxon>
        <taxon>Heterobasidion</taxon>
        <taxon>Heterobasidion annosum species complex</taxon>
    </lineage>
</organism>
<keyword evidence="1" id="KW-1133">Transmembrane helix</keyword>
<evidence type="ECO:0000259" key="2">
    <source>
        <dbReference type="Pfam" id="PF20152"/>
    </source>
</evidence>